<evidence type="ECO:0000256" key="1">
    <source>
        <dbReference type="SAM" id="Coils"/>
    </source>
</evidence>
<dbReference type="EMBL" id="FXUV02000017">
    <property type="protein sequence ID" value="SNB63117.1"/>
    <property type="molecule type" value="Genomic_DNA"/>
</dbReference>
<gene>
    <name evidence="4" type="ORF">KEBURONENSIS_01033</name>
    <name evidence="3" type="ORF">KEBURONENSIS_01109</name>
</gene>
<keyword evidence="2" id="KW-0472">Membrane</keyword>
<keyword evidence="1" id="KW-0175">Coiled coil</keyword>
<dbReference type="AlphaFoldDB" id="A0A238T9K0"/>
<keyword evidence="2" id="KW-1133">Transmembrane helix</keyword>
<reference evidence="4 5" key="2">
    <citation type="submission" date="2017-06" db="EMBL/GenBank/DDBJ databases">
        <authorList>
            <person name="Kim H.J."/>
            <person name="Triplett B.A."/>
        </authorList>
    </citation>
    <scope>NUCLEOTIDE SEQUENCE [LARGE SCALE GENOMIC DNA]</scope>
    <source>
        <strain evidence="4">Kingella_eburonensis</strain>
    </source>
</reference>
<protein>
    <submittedName>
        <fullName evidence="4">Uncharacterized protein</fullName>
    </submittedName>
</protein>
<name>A0A238T9K0_9NEIS</name>
<feature type="transmembrane region" description="Helical" evidence="2">
    <location>
        <begin position="73"/>
        <end position="94"/>
    </location>
</feature>
<dbReference type="EMBL" id="FXUV01000015">
    <property type="protein sequence ID" value="SMQ12100.1"/>
    <property type="molecule type" value="Genomic_DNA"/>
</dbReference>
<evidence type="ECO:0000313" key="4">
    <source>
        <dbReference type="EMBL" id="SNB63117.1"/>
    </source>
</evidence>
<reference evidence="3" key="1">
    <citation type="submission" date="2017-05" db="EMBL/GenBank/DDBJ databases">
        <authorList>
            <person name="Song R."/>
            <person name="Chenine A.L."/>
            <person name="Ruprecht R.M."/>
        </authorList>
    </citation>
    <scope>NUCLEOTIDE SEQUENCE</scope>
    <source>
        <strain evidence="3">Kingella_eburonensis</strain>
    </source>
</reference>
<dbReference type="Proteomes" id="UP000215450">
    <property type="component" value="Unassembled WGS sequence"/>
</dbReference>
<evidence type="ECO:0000256" key="2">
    <source>
        <dbReference type="SAM" id="Phobius"/>
    </source>
</evidence>
<sequence>MSNNQKDLDLEFKKAELKRKQLENRKFEAEVRSLELDVELKAQVQEFEVEKAKAEALKQQAIAKRESSRSNWLMVWVVFFTGVVTWLDNVVALIKKIFGF</sequence>
<keyword evidence="2" id="KW-0812">Transmembrane</keyword>
<dbReference type="STRING" id="1522312.GCA_900177895_01554"/>
<evidence type="ECO:0000313" key="5">
    <source>
        <dbReference type="Proteomes" id="UP000215450"/>
    </source>
</evidence>
<accession>A0A238T9K0</accession>
<proteinExistence type="predicted"/>
<organism evidence="4 5">
    <name type="scientific">Kingella negevensis</name>
    <dbReference type="NCBI Taxonomy" id="1522312"/>
    <lineage>
        <taxon>Bacteria</taxon>
        <taxon>Pseudomonadati</taxon>
        <taxon>Pseudomonadota</taxon>
        <taxon>Betaproteobacteria</taxon>
        <taxon>Neisseriales</taxon>
        <taxon>Neisseriaceae</taxon>
        <taxon>Kingella</taxon>
    </lineage>
</organism>
<evidence type="ECO:0000313" key="3">
    <source>
        <dbReference type="EMBL" id="SMQ12100.1"/>
    </source>
</evidence>
<feature type="coiled-coil region" evidence="1">
    <location>
        <begin position="5"/>
        <end position="64"/>
    </location>
</feature>
<dbReference type="RefSeq" id="WP_085815609.1">
    <property type="nucleotide sequence ID" value="NZ_CP123447.1"/>
</dbReference>
<keyword evidence="5" id="KW-1185">Reference proteome</keyword>
<dbReference type="GeneID" id="83625654"/>